<proteinExistence type="predicted"/>
<accession>A0A9P5C2W6</accession>
<feature type="region of interest" description="Disordered" evidence="1">
    <location>
        <begin position="125"/>
        <end position="171"/>
    </location>
</feature>
<protein>
    <submittedName>
        <fullName evidence="2">Uncharacterized protein</fullName>
    </submittedName>
</protein>
<evidence type="ECO:0000313" key="2">
    <source>
        <dbReference type="EMBL" id="KAF3041341.1"/>
    </source>
</evidence>
<dbReference type="OrthoDB" id="3793692at2759"/>
<feature type="compositionally biased region" description="Basic and acidic residues" evidence="1">
    <location>
        <begin position="125"/>
        <end position="135"/>
    </location>
</feature>
<gene>
    <name evidence="2" type="ORF">E8E12_007468</name>
</gene>
<evidence type="ECO:0000256" key="1">
    <source>
        <dbReference type="SAM" id="MobiDB-lite"/>
    </source>
</evidence>
<feature type="compositionally biased region" description="Basic and acidic residues" evidence="1">
    <location>
        <begin position="145"/>
        <end position="154"/>
    </location>
</feature>
<organism evidence="2 3">
    <name type="scientific">Didymella heteroderae</name>
    <dbReference type="NCBI Taxonomy" id="1769908"/>
    <lineage>
        <taxon>Eukaryota</taxon>
        <taxon>Fungi</taxon>
        <taxon>Dikarya</taxon>
        <taxon>Ascomycota</taxon>
        <taxon>Pezizomycotina</taxon>
        <taxon>Dothideomycetes</taxon>
        <taxon>Pleosporomycetidae</taxon>
        <taxon>Pleosporales</taxon>
        <taxon>Pleosporineae</taxon>
        <taxon>Didymellaceae</taxon>
        <taxon>Didymella</taxon>
    </lineage>
</organism>
<dbReference type="EMBL" id="SWKV01000021">
    <property type="protein sequence ID" value="KAF3041341.1"/>
    <property type="molecule type" value="Genomic_DNA"/>
</dbReference>
<evidence type="ECO:0000313" key="3">
    <source>
        <dbReference type="Proteomes" id="UP000758155"/>
    </source>
</evidence>
<reference evidence="2" key="1">
    <citation type="submission" date="2019-04" db="EMBL/GenBank/DDBJ databases">
        <title>Sequencing of skin fungus with MAO and IRED activity.</title>
        <authorList>
            <person name="Marsaioli A.J."/>
            <person name="Bonatto J.M.C."/>
            <person name="Reis Junior O."/>
        </authorList>
    </citation>
    <scope>NUCLEOTIDE SEQUENCE</scope>
    <source>
        <strain evidence="2">28M1</strain>
    </source>
</reference>
<comment type="caution">
    <text evidence="2">The sequence shown here is derived from an EMBL/GenBank/DDBJ whole genome shotgun (WGS) entry which is preliminary data.</text>
</comment>
<feature type="region of interest" description="Disordered" evidence="1">
    <location>
        <begin position="26"/>
        <end position="69"/>
    </location>
</feature>
<name>A0A9P5C2W6_9PLEO</name>
<dbReference type="AlphaFoldDB" id="A0A9P5C2W6"/>
<dbReference type="Proteomes" id="UP000758155">
    <property type="component" value="Unassembled WGS sequence"/>
</dbReference>
<sequence length="211" mass="24400">MSRYSQYDTFDDGDDTYDSRYDAGEFATYGRSRGPSTGTYSDGAPIDRSRYSRTSSSRQGMYDSYGYPMPGGYAGEQDLRRRISRYGESSSASYSDPRARLGRFDRGGGCEAGRRSRLSEQVYADDRQARREAREQQQAQLEYEIQERERRHAGYSENGGRSGRRDAMTSANDEYLAYVQAVREQQQREYDKRPANAQRYGRGYFPAYEWR</sequence>
<keyword evidence="3" id="KW-1185">Reference proteome</keyword>